<evidence type="ECO:0008006" key="4">
    <source>
        <dbReference type="Google" id="ProtNLM"/>
    </source>
</evidence>
<organism evidence="2 3">
    <name type="scientific">Paraburkholderia ultramafica</name>
    <dbReference type="NCBI Taxonomy" id="1544867"/>
    <lineage>
        <taxon>Bacteria</taxon>
        <taxon>Pseudomonadati</taxon>
        <taxon>Pseudomonadota</taxon>
        <taxon>Betaproteobacteria</taxon>
        <taxon>Burkholderiales</taxon>
        <taxon>Burkholderiaceae</taxon>
        <taxon>Paraburkholderia</taxon>
    </lineage>
</organism>
<reference evidence="2 3" key="1">
    <citation type="submission" date="2020-04" db="EMBL/GenBank/DDBJ databases">
        <authorList>
            <person name="De Canck E."/>
        </authorList>
    </citation>
    <scope>NUCLEOTIDE SEQUENCE [LARGE SCALE GENOMIC DNA]</scope>
    <source>
        <strain evidence="2 3">LMG 28614</strain>
    </source>
</reference>
<name>A0A6S7BPQ3_9BURK</name>
<evidence type="ECO:0000256" key="1">
    <source>
        <dbReference type="SAM" id="MobiDB-lite"/>
    </source>
</evidence>
<dbReference type="Proteomes" id="UP000494365">
    <property type="component" value="Unassembled WGS sequence"/>
</dbReference>
<accession>A0A6S7BPQ3</accession>
<keyword evidence="3" id="KW-1185">Reference proteome</keyword>
<evidence type="ECO:0000313" key="2">
    <source>
        <dbReference type="EMBL" id="CAB3808022.1"/>
    </source>
</evidence>
<gene>
    <name evidence="2" type="ORF">LMG28614_06724</name>
</gene>
<protein>
    <recommendedName>
        <fullName evidence="4">Lipoprotein</fullName>
    </recommendedName>
</protein>
<dbReference type="PROSITE" id="PS51257">
    <property type="entry name" value="PROKAR_LIPOPROTEIN"/>
    <property type="match status" value="1"/>
</dbReference>
<feature type="region of interest" description="Disordered" evidence="1">
    <location>
        <begin position="219"/>
        <end position="243"/>
    </location>
</feature>
<dbReference type="EMBL" id="CADIKK010000054">
    <property type="protein sequence ID" value="CAB3808022.1"/>
    <property type="molecule type" value="Genomic_DNA"/>
</dbReference>
<dbReference type="AlphaFoldDB" id="A0A6S7BPQ3"/>
<sequence length="306" mass="32581">MREKLLTLGMLVSASLLSACGSKYPSDEVSAKAVLPYAEQDIGGVKGLKIVDFERDNGWADTSDPSRYDIRYKYKLKLTVPLCAAIIATAKEMAAETAASNKASSSSLGDFFSWPQRMMNSMSLNQRLNEWVNSQGDGFKGRRESFYRANPECAKYATVSETDPDDQKLVYFGNAWAYFSDLGFPDTAQPNATTAQRTAWAAFTKTEKGWVSVDSLNQGSVSSDSTAGAPTQTTANDSDGAAIDTPRVNPANGLPMMGATDVNGNAYGTGAPSAINPANGQMMVPNTNMDTGGNAYGTSTMPGSNP</sequence>
<feature type="compositionally biased region" description="Polar residues" evidence="1">
    <location>
        <begin position="219"/>
        <end position="237"/>
    </location>
</feature>
<evidence type="ECO:0000313" key="3">
    <source>
        <dbReference type="Proteomes" id="UP000494365"/>
    </source>
</evidence>
<proteinExistence type="predicted"/>